<gene>
    <name evidence="1" type="ORF">L1987_69547</name>
</gene>
<sequence>MQYNKHKGKKKIPKRLAVCPNLSSLVRQIGKTHGNQEHEYQGHKKIKNRARFSWWVTFYLSSLVHGEHLIITYEGRLK</sequence>
<organism evidence="1 2">
    <name type="scientific">Smallanthus sonchifolius</name>
    <dbReference type="NCBI Taxonomy" id="185202"/>
    <lineage>
        <taxon>Eukaryota</taxon>
        <taxon>Viridiplantae</taxon>
        <taxon>Streptophyta</taxon>
        <taxon>Embryophyta</taxon>
        <taxon>Tracheophyta</taxon>
        <taxon>Spermatophyta</taxon>
        <taxon>Magnoliopsida</taxon>
        <taxon>eudicotyledons</taxon>
        <taxon>Gunneridae</taxon>
        <taxon>Pentapetalae</taxon>
        <taxon>asterids</taxon>
        <taxon>campanulids</taxon>
        <taxon>Asterales</taxon>
        <taxon>Asteraceae</taxon>
        <taxon>Asteroideae</taxon>
        <taxon>Heliantheae alliance</taxon>
        <taxon>Millerieae</taxon>
        <taxon>Smallanthus</taxon>
    </lineage>
</organism>
<reference evidence="2" key="1">
    <citation type="journal article" date="2022" name="Mol. Ecol. Resour.">
        <title>The genomes of chicory, endive, great burdock and yacon provide insights into Asteraceae palaeo-polyploidization history and plant inulin production.</title>
        <authorList>
            <person name="Fan W."/>
            <person name="Wang S."/>
            <person name="Wang H."/>
            <person name="Wang A."/>
            <person name="Jiang F."/>
            <person name="Liu H."/>
            <person name="Zhao H."/>
            <person name="Xu D."/>
            <person name="Zhang Y."/>
        </authorList>
    </citation>
    <scope>NUCLEOTIDE SEQUENCE [LARGE SCALE GENOMIC DNA]</scope>
    <source>
        <strain evidence="2">cv. Yunnan</strain>
    </source>
</reference>
<proteinExistence type="predicted"/>
<dbReference type="Proteomes" id="UP001056120">
    <property type="component" value="Linkage Group LG23"/>
</dbReference>
<evidence type="ECO:0000313" key="2">
    <source>
        <dbReference type="Proteomes" id="UP001056120"/>
    </source>
</evidence>
<protein>
    <submittedName>
        <fullName evidence="1">Uncharacterized protein</fullName>
    </submittedName>
</protein>
<comment type="caution">
    <text evidence="1">The sequence shown here is derived from an EMBL/GenBank/DDBJ whole genome shotgun (WGS) entry which is preliminary data.</text>
</comment>
<keyword evidence="2" id="KW-1185">Reference proteome</keyword>
<reference evidence="1 2" key="2">
    <citation type="journal article" date="2022" name="Mol. Ecol. Resour.">
        <title>The genomes of chicory, endive, great burdock and yacon provide insights into Asteraceae paleo-polyploidization history and plant inulin production.</title>
        <authorList>
            <person name="Fan W."/>
            <person name="Wang S."/>
            <person name="Wang H."/>
            <person name="Wang A."/>
            <person name="Jiang F."/>
            <person name="Liu H."/>
            <person name="Zhao H."/>
            <person name="Xu D."/>
            <person name="Zhang Y."/>
        </authorList>
    </citation>
    <scope>NUCLEOTIDE SEQUENCE [LARGE SCALE GENOMIC DNA]</scope>
    <source>
        <strain evidence="2">cv. Yunnan</strain>
        <tissue evidence="1">Leaves</tissue>
    </source>
</reference>
<accession>A0ACB9B6N6</accession>
<name>A0ACB9B6N6_9ASTR</name>
<evidence type="ECO:0000313" key="1">
    <source>
        <dbReference type="EMBL" id="KAI3717748.1"/>
    </source>
</evidence>
<dbReference type="EMBL" id="CM042040">
    <property type="protein sequence ID" value="KAI3717748.1"/>
    <property type="molecule type" value="Genomic_DNA"/>
</dbReference>